<sequence length="168" mass="19519">MNERLTPRQAHSEVHKETENYERERRGWKDRRKDKKKERKRRAYVRWWKVIALQVSPTLLPVGRNRGGWRSIIEGGRERGRRGGEGPRVTEERKEKEKEEEEEEKVNGGGGGVKSFGVLLGLSTISKPTTDSNRKGPVVQVFPWLLFKFWLVKTSSVTPARLRSVRLS</sequence>
<evidence type="ECO:0000256" key="1">
    <source>
        <dbReference type="SAM" id="MobiDB-lite"/>
    </source>
</evidence>
<feature type="region of interest" description="Disordered" evidence="1">
    <location>
        <begin position="1"/>
        <end position="41"/>
    </location>
</feature>
<evidence type="ECO:0000313" key="3">
    <source>
        <dbReference type="Proteomes" id="UP000324222"/>
    </source>
</evidence>
<evidence type="ECO:0000313" key="2">
    <source>
        <dbReference type="EMBL" id="MPD02643.1"/>
    </source>
</evidence>
<keyword evidence="3" id="KW-1185">Reference proteome</keyword>
<dbReference type="EMBL" id="VSRR010132461">
    <property type="protein sequence ID" value="MPD02643.1"/>
    <property type="molecule type" value="Genomic_DNA"/>
</dbReference>
<feature type="compositionally biased region" description="Basic residues" evidence="1">
    <location>
        <begin position="28"/>
        <end position="41"/>
    </location>
</feature>
<accession>A0A5B7K2I1</accession>
<reference evidence="2 3" key="1">
    <citation type="submission" date="2019-05" db="EMBL/GenBank/DDBJ databases">
        <title>Another draft genome of Portunus trituberculatus and its Hox gene families provides insights of decapod evolution.</title>
        <authorList>
            <person name="Jeong J.-H."/>
            <person name="Song I."/>
            <person name="Kim S."/>
            <person name="Choi T."/>
            <person name="Kim D."/>
            <person name="Ryu S."/>
            <person name="Kim W."/>
        </authorList>
    </citation>
    <scope>NUCLEOTIDE SEQUENCE [LARGE SCALE GENOMIC DNA]</scope>
    <source>
        <tissue evidence="2">Muscle</tissue>
    </source>
</reference>
<comment type="caution">
    <text evidence="2">The sequence shown here is derived from an EMBL/GenBank/DDBJ whole genome shotgun (WGS) entry which is preliminary data.</text>
</comment>
<feature type="compositionally biased region" description="Basic and acidic residues" evidence="1">
    <location>
        <begin position="1"/>
        <end position="27"/>
    </location>
</feature>
<gene>
    <name evidence="2" type="ORF">E2C01_098239</name>
</gene>
<name>A0A5B7K2I1_PORTR</name>
<proteinExistence type="predicted"/>
<protein>
    <submittedName>
        <fullName evidence="2">Uncharacterized protein</fullName>
    </submittedName>
</protein>
<feature type="compositionally biased region" description="Basic and acidic residues" evidence="1">
    <location>
        <begin position="75"/>
        <end position="97"/>
    </location>
</feature>
<dbReference type="Proteomes" id="UP000324222">
    <property type="component" value="Unassembled WGS sequence"/>
</dbReference>
<organism evidence="2 3">
    <name type="scientific">Portunus trituberculatus</name>
    <name type="common">Swimming crab</name>
    <name type="synonym">Neptunus trituberculatus</name>
    <dbReference type="NCBI Taxonomy" id="210409"/>
    <lineage>
        <taxon>Eukaryota</taxon>
        <taxon>Metazoa</taxon>
        <taxon>Ecdysozoa</taxon>
        <taxon>Arthropoda</taxon>
        <taxon>Crustacea</taxon>
        <taxon>Multicrustacea</taxon>
        <taxon>Malacostraca</taxon>
        <taxon>Eumalacostraca</taxon>
        <taxon>Eucarida</taxon>
        <taxon>Decapoda</taxon>
        <taxon>Pleocyemata</taxon>
        <taxon>Brachyura</taxon>
        <taxon>Eubrachyura</taxon>
        <taxon>Portunoidea</taxon>
        <taxon>Portunidae</taxon>
        <taxon>Portuninae</taxon>
        <taxon>Portunus</taxon>
    </lineage>
</organism>
<dbReference type="AlphaFoldDB" id="A0A5B7K2I1"/>
<feature type="region of interest" description="Disordered" evidence="1">
    <location>
        <begin position="67"/>
        <end position="112"/>
    </location>
</feature>